<comment type="caution">
    <text evidence="3">The sequence shown here is derived from an EMBL/GenBank/DDBJ whole genome shotgun (WGS) entry which is preliminary data.</text>
</comment>
<feature type="coiled-coil region" evidence="1">
    <location>
        <begin position="69"/>
        <end position="124"/>
    </location>
</feature>
<name>A0A8H5MPU6_9HYPO</name>
<feature type="compositionally biased region" description="Basic and acidic residues" evidence="2">
    <location>
        <begin position="10"/>
        <end position="23"/>
    </location>
</feature>
<protein>
    <submittedName>
        <fullName evidence="3">Uncharacterized protein</fullName>
    </submittedName>
</protein>
<dbReference type="AlphaFoldDB" id="A0A8H5MPU6"/>
<sequence length="169" mass="19197">MSTIARHRPRCDSSNDNYNKKSSESLGFRNDNSSIQYQARKRDEAKQLAAIDAANQADAQRIQDKAKELDILRAMYKHSQERLDKFTEEFMASQNENKELKKSNLQLEIDLEGSQEVVECLQREVARYKLGYNNNLPLYFDGAGFILVDCLHRLALDFAAGALTSGSCL</sequence>
<evidence type="ECO:0000256" key="2">
    <source>
        <dbReference type="SAM" id="MobiDB-lite"/>
    </source>
</evidence>
<keyword evidence="1" id="KW-0175">Coiled coil</keyword>
<keyword evidence="4" id="KW-1185">Reference proteome</keyword>
<evidence type="ECO:0000313" key="4">
    <source>
        <dbReference type="Proteomes" id="UP000582016"/>
    </source>
</evidence>
<accession>A0A8H5MPU6</accession>
<gene>
    <name evidence="3" type="ORF">FPHYL_12970</name>
</gene>
<evidence type="ECO:0000256" key="1">
    <source>
        <dbReference type="SAM" id="Coils"/>
    </source>
</evidence>
<evidence type="ECO:0000313" key="3">
    <source>
        <dbReference type="EMBL" id="KAF5536438.1"/>
    </source>
</evidence>
<dbReference type="EMBL" id="JAAOAQ010000709">
    <property type="protein sequence ID" value="KAF5536438.1"/>
    <property type="molecule type" value="Genomic_DNA"/>
</dbReference>
<feature type="region of interest" description="Disordered" evidence="2">
    <location>
        <begin position="1"/>
        <end position="31"/>
    </location>
</feature>
<proteinExistence type="predicted"/>
<organism evidence="3 4">
    <name type="scientific">Fusarium phyllophilum</name>
    <dbReference type="NCBI Taxonomy" id="47803"/>
    <lineage>
        <taxon>Eukaryota</taxon>
        <taxon>Fungi</taxon>
        <taxon>Dikarya</taxon>
        <taxon>Ascomycota</taxon>
        <taxon>Pezizomycotina</taxon>
        <taxon>Sordariomycetes</taxon>
        <taxon>Hypocreomycetidae</taxon>
        <taxon>Hypocreales</taxon>
        <taxon>Nectriaceae</taxon>
        <taxon>Fusarium</taxon>
        <taxon>Fusarium fujikuroi species complex</taxon>
    </lineage>
</organism>
<dbReference type="Proteomes" id="UP000582016">
    <property type="component" value="Unassembled WGS sequence"/>
</dbReference>
<reference evidence="3 4" key="1">
    <citation type="submission" date="2020-05" db="EMBL/GenBank/DDBJ databases">
        <title>Identification and distribution of gene clusters putatively required for synthesis of sphingolipid metabolism inhibitors in phylogenetically diverse species of the filamentous fungus Fusarium.</title>
        <authorList>
            <person name="Kim H.-S."/>
            <person name="Busman M."/>
            <person name="Brown D.W."/>
            <person name="Divon H."/>
            <person name="Uhlig S."/>
            <person name="Proctor R.H."/>
        </authorList>
    </citation>
    <scope>NUCLEOTIDE SEQUENCE [LARGE SCALE GENOMIC DNA]</scope>
    <source>
        <strain evidence="3 4">NRRL 13617</strain>
    </source>
</reference>